<organism evidence="1 2">
    <name type="scientific">Brucella anthropi</name>
    <name type="common">Ochrobactrum anthropi</name>
    <dbReference type="NCBI Taxonomy" id="529"/>
    <lineage>
        <taxon>Bacteria</taxon>
        <taxon>Pseudomonadati</taxon>
        <taxon>Pseudomonadota</taxon>
        <taxon>Alphaproteobacteria</taxon>
        <taxon>Hyphomicrobiales</taxon>
        <taxon>Brucellaceae</taxon>
        <taxon>Brucella/Ochrobactrum group</taxon>
        <taxon>Brucella</taxon>
    </lineage>
</organism>
<proteinExistence type="predicted"/>
<sequence>MAMRRFFNIAALGIALTFLPPSQINLALAEENLPRLLPEPGVSAHVERRKEGYVLVQPDGSKLVLLDSDWLNGLDGPVGFKTGDYDFDGYTDFALSAREAGSLDVGVAIYLYNPKVKAFAPLIIEDELGGKLNCGELWNVERIPERKLIKSSCSLDGHYSRVDILSIDRDQTVRLVEQSRPEEQMSGWPYLTKPMRMVTYDAQGNSVLEVPLAPDETEQGWEVPREKLTLYSNPDRQSATSSHLARGDKVRKLAYAGDDWMKIAYQDKTGPLEGWISLKEAYDLTVWQADNGQKPQSLELGLADYSGVDKDQDYYKHLFTLTLANESREAVELSYGELHLIFTSADGQKTTHKLYDLFNKTLEPGKSETLDDNPVQKRNGQYVIYHPVGDDDAYSSFFPEGLAVGKYKIRPVVTGPNLKNPIYGLDEIEIDYPPELPDSLIEP</sequence>
<dbReference type="EMBL" id="WBWS01000011">
    <property type="protein sequence ID" value="KAB2769151.1"/>
    <property type="molecule type" value="Genomic_DNA"/>
</dbReference>
<gene>
    <name evidence="1" type="ORF">F9L04_11905</name>
</gene>
<dbReference type="AlphaFoldDB" id="A0A6L3Z5M4"/>
<name>A0A6L3Z5M4_BRUAN</name>
<accession>A0A6L3Z5M4</accession>
<comment type="caution">
    <text evidence="1">The sequence shown here is derived from an EMBL/GenBank/DDBJ whole genome shotgun (WGS) entry which is preliminary data.</text>
</comment>
<protein>
    <submittedName>
        <fullName evidence="1">Uncharacterized protein</fullName>
    </submittedName>
</protein>
<dbReference type="Proteomes" id="UP000481876">
    <property type="component" value="Unassembled WGS sequence"/>
</dbReference>
<evidence type="ECO:0000313" key="2">
    <source>
        <dbReference type="Proteomes" id="UP000481876"/>
    </source>
</evidence>
<reference evidence="1 2" key="1">
    <citation type="submission" date="2019-09" db="EMBL/GenBank/DDBJ databases">
        <title>Taxonomic organization of the family Brucellaceae based on a phylogenomic approach.</title>
        <authorList>
            <person name="Leclercq S."/>
            <person name="Cloeckaert A."/>
            <person name="Zygmunt M.S."/>
        </authorList>
    </citation>
    <scope>NUCLEOTIDE SEQUENCE [LARGE SCALE GENOMIC DNA]</scope>
    <source>
        <strain evidence="1 2">LMG 3313</strain>
    </source>
</reference>
<evidence type="ECO:0000313" key="1">
    <source>
        <dbReference type="EMBL" id="KAB2769151.1"/>
    </source>
</evidence>